<organism evidence="1 2">
    <name type="scientific">Nezara viridula</name>
    <name type="common">Southern green stink bug</name>
    <name type="synonym">Cimex viridulus</name>
    <dbReference type="NCBI Taxonomy" id="85310"/>
    <lineage>
        <taxon>Eukaryota</taxon>
        <taxon>Metazoa</taxon>
        <taxon>Ecdysozoa</taxon>
        <taxon>Arthropoda</taxon>
        <taxon>Hexapoda</taxon>
        <taxon>Insecta</taxon>
        <taxon>Pterygota</taxon>
        <taxon>Neoptera</taxon>
        <taxon>Paraneoptera</taxon>
        <taxon>Hemiptera</taxon>
        <taxon>Heteroptera</taxon>
        <taxon>Panheteroptera</taxon>
        <taxon>Pentatomomorpha</taxon>
        <taxon>Pentatomoidea</taxon>
        <taxon>Pentatomidae</taxon>
        <taxon>Pentatominae</taxon>
        <taxon>Nezara</taxon>
    </lineage>
</organism>
<sequence>MDVRPHSIFRERYDGRPRVRAMRWICGTWIYGIFSTASSASRRSSSRRRSTTSLSLVSYLPTSSPLILLR</sequence>
<dbReference type="AlphaFoldDB" id="A0A9P0MYG7"/>
<evidence type="ECO:0000313" key="2">
    <source>
        <dbReference type="Proteomes" id="UP001152798"/>
    </source>
</evidence>
<dbReference type="Proteomes" id="UP001152798">
    <property type="component" value="Chromosome 7"/>
</dbReference>
<reference evidence="1" key="1">
    <citation type="submission" date="2022-01" db="EMBL/GenBank/DDBJ databases">
        <authorList>
            <person name="King R."/>
        </authorList>
    </citation>
    <scope>NUCLEOTIDE SEQUENCE</scope>
</reference>
<keyword evidence="2" id="KW-1185">Reference proteome</keyword>
<accession>A0A9P0MYG7</accession>
<proteinExistence type="predicted"/>
<protein>
    <submittedName>
        <fullName evidence="1">Uncharacterized protein</fullName>
    </submittedName>
</protein>
<dbReference type="EMBL" id="OV725083">
    <property type="protein sequence ID" value="CAH1407082.1"/>
    <property type="molecule type" value="Genomic_DNA"/>
</dbReference>
<evidence type="ECO:0000313" key="1">
    <source>
        <dbReference type="EMBL" id="CAH1407082.1"/>
    </source>
</evidence>
<name>A0A9P0MYG7_NEZVI</name>
<gene>
    <name evidence="1" type="ORF">NEZAVI_LOCUS14889</name>
</gene>